<proteinExistence type="predicted"/>
<dbReference type="GO" id="GO:0004519">
    <property type="term" value="F:endonuclease activity"/>
    <property type="evidence" value="ECO:0007669"/>
    <property type="project" value="UniProtKB-KW"/>
</dbReference>
<dbReference type="Gene3D" id="3.90.75.20">
    <property type="match status" value="1"/>
</dbReference>
<dbReference type="KEGG" id="vg:14477304"/>
<keyword evidence="2" id="KW-0378">Hydrolase</keyword>
<protein>
    <submittedName>
        <fullName evidence="2">HNH endonuclease</fullName>
    </submittedName>
</protein>
<keyword evidence="2" id="KW-0540">Nuclease</keyword>
<dbReference type="Gene3D" id="1.10.10.60">
    <property type="entry name" value="Homeodomain-like"/>
    <property type="match status" value="1"/>
</dbReference>
<dbReference type="InterPro" id="IPR044925">
    <property type="entry name" value="His-Me_finger_sf"/>
</dbReference>
<dbReference type="SUPFAM" id="SSF54060">
    <property type="entry name" value="His-Me finger endonucleases"/>
    <property type="match status" value="1"/>
</dbReference>
<accession>L7TNK0</accession>
<dbReference type="GeneID" id="14477304"/>
<evidence type="ECO:0000313" key="3">
    <source>
        <dbReference type="Proteomes" id="UP000011137"/>
    </source>
</evidence>
<dbReference type="InterPro" id="IPR003615">
    <property type="entry name" value="HNH_nuc"/>
</dbReference>
<feature type="domain" description="HNH nuclease" evidence="1">
    <location>
        <begin position="104"/>
        <end position="133"/>
    </location>
</feature>
<evidence type="ECO:0000259" key="1">
    <source>
        <dbReference type="Pfam" id="PF13392"/>
    </source>
</evidence>
<dbReference type="Pfam" id="PF13392">
    <property type="entry name" value="HNH_3"/>
    <property type="match status" value="1"/>
</dbReference>
<dbReference type="RefSeq" id="YP_007378968.1">
    <property type="nucleotide sequence ID" value="NC_020158.1"/>
</dbReference>
<keyword evidence="3" id="KW-1185">Reference proteome</keyword>
<reference evidence="2 3" key="1">
    <citation type="journal article" date="2013" name="J. Virol.">
        <title>Insights into head-tailed viruses infecting extremely halophilic archaea.</title>
        <authorList>
            <person name="Pietila M.K."/>
            <person name="Laurinmaki P."/>
            <person name="Russell D.A."/>
            <person name="Ko C.C."/>
            <person name="Jacobs-Sera D."/>
            <person name="Butcher S.J."/>
            <person name="Bamford D.H."/>
            <person name="Hendrix R.W."/>
        </authorList>
    </citation>
    <scope>NUCLEOTIDE SEQUENCE [LARGE SCALE GENOMIC DNA]</scope>
</reference>
<dbReference type="EMBL" id="KC117377">
    <property type="protein sequence ID" value="AGC34432.1"/>
    <property type="molecule type" value="Genomic_DNA"/>
</dbReference>
<dbReference type="Proteomes" id="UP000011137">
    <property type="component" value="Segment"/>
</dbReference>
<name>L7TNK0_9CAUD</name>
<gene>
    <name evidence="2" type="primary">63</name>
    <name evidence="2" type="ORF">HVTV1_63</name>
</gene>
<sequence>MKPYTDEKTLEYLYHDRGLSLEEIGCRFGVHETTVLDWMERHGIPRRSKREGFQESAGFRPPNLMTEQDGREMMKVYDPSIKNKRSIPVSRMLAIAIYGLDEVAGSDVHHKNEIPWDNRPENLEIMDPGEHMRYHRKKEVQ</sequence>
<keyword evidence="2" id="KW-0255">Endonuclease</keyword>
<evidence type="ECO:0000313" key="2">
    <source>
        <dbReference type="EMBL" id="AGC34432.1"/>
    </source>
</evidence>
<organism evidence="2 3">
    <name type="scientific">Haloarcula vallismortis tailed virus 1</name>
    <dbReference type="NCBI Taxonomy" id="1262528"/>
    <lineage>
        <taxon>Viruses</taxon>
        <taxon>Duplodnaviria</taxon>
        <taxon>Heunggongvirae</taxon>
        <taxon>Uroviricota</taxon>
        <taxon>Caudoviricetes</taxon>
        <taxon>Thumleimavirales</taxon>
        <taxon>Druskaviridae</taxon>
        <taxon>Tredecimvirus</taxon>
        <taxon>Tredecimvirus thailandense</taxon>
        <taxon>Tredecimvirus HVTV1</taxon>
    </lineage>
</organism>